<gene>
    <name evidence="1" type="ORF">GCM10011358_17940</name>
</gene>
<evidence type="ECO:0000313" key="2">
    <source>
        <dbReference type="Proteomes" id="UP000617355"/>
    </source>
</evidence>
<name>A0ABQ1QPS8_9RHOB</name>
<protein>
    <submittedName>
        <fullName evidence="1">Uncharacterized protein</fullName>
    </submittedName>
</protein>
<proteinExistence type="predicted"/>
<accession>A0ABQ1QPS8</accession>
<evidence type="ECO:0000313" key="1">
    <source>
        <dbReference type="EMBL" id="GGD34282.1"/>
    </source>
</evidence>
<comment type="caution">
    <text evidence="1">The sequence shown here is derived from an EMBL/GenBank/DDBJ whole genome shotgun (WGS) entry which is preliminary data.</text>
</comment>
<dbReference type="EMBL" id="BMGI01000002">
    <property type="protein sequence ID" value="GGD34282.1"/>
    <property type="molecule type" value="Genomic_DNA"/>
</dbReference>
<dbReference type="Proteomes" id="UP000617355">
    <property type="component" value="Unassembled WGS sequence"/>
</dbReference>
<keyword evidence="2" id="KW-1185">Reference proteome</keyword>
<organism evidence="1 2">
    <name type="scientific">Sinisalibacter lacisalsi</name>
    <dbReference type="NCBI Taxonomy" id="1526570"/>
    <lineage>
        <taxon>Bacteria</taxon>
        <taxon>Pseudomonadati</taxon>
        <taxon>Pseudomonadota</taxon>
        <taxon>Alphaproteobacteria</taxon>
        <taxon>Rhodobacterales</taxon>
        <taxon>Roseobacteraceae</taxon>
        <taxon>Sinisalibacter</taxon>
    </lineage>
</organism>
<reference evidence="2" key="1">
    <citation type="journal article" date="2019" name="Int. J. Syst. Evol. Microbiol.">
        <title>The Global Catalogue of Microorganisms (GCM) 10K type strain sequencing project: providing services to taxonomists for standard genome sequencing and annotation.</title>
        <authorList>
            <consortium name="The Broad Institute Genomics Platform"/>
            <consortium name="The Broad Institute Genome Sequencing Center for Infectious Disease"/>
            <person name="Wu L."/>
            <person name="Ma J."/>
        </authorList>
    </citation>
    <scope>NUCLEOTIDE SEQUENCE [LARGE SCALE GENOMIC DNA]</scope>
    <source>
        <strain evidence="2">CGMCC 1.12922</strain>
    </source>
</reference>
<sequence length="120" mass="12811">MIRWFKRLWSAAPLATVLLVLALAAAGLFAVRSVAFVIYWSDPARQEQTIAGWMTPGYIAHSWQVPRAVVLEAVNAPVPPPAGPMSLRDLAALNEVSVDALIAEVEAAIAAHRAGDPGDE</sequence>
<dbReference type="RefSeq" id="WP_188527289.1">
    <property type="nucleotide sequence ID" value="NZ_BMGI01000002.1"/>
</dbReference>